<dbReference type="InterPro" id="IPR036719">
    <property type="entry name" value="Neuro-gated_channel_TM_sf"/>
</dbReference>
<keyword evidence="5 17" id="KW-0732">Signal</keyword>
<feature type="transmembrane region" description="Helical" evidence="17">
    <location>
        <begin position="324"/>
        <end position="345"/>
    </location>
</feature>
<feature type="domain" description="Neurotransmitter-gated ion-channel ligand-binding" evidence="18">
    <location>
        <begin position="40"/>
        <end position="258"/>
    </location>
</feature>
<evidence type="ECO:0000256" key="13">
    <source>
        <dbReference type="ARBA" id="ARBA00023257"/>
    </source>
</evidence>
<dbReference type="CDD" id="cd19031">
    <property type="entry name" value="LGIC_ECD_nAChR_proto_alpha-like"/>
    <property type="match status" value="1"/>
</dbReference>
<evidence type="ECO:0000256" key="15">
    <source>
        <dbReference type="ARBA" id="ARBA00023303"/>
    </source>
</evidence>
<dbReference type="PRINTS" id="PR00252">
    <property type="entry name" value="NRIONCHANNEL"/>
</dbReference>
<dbReference type="GO" id="GO:0007271">
    <property type="term" value="P:synaptic transmission, cholinergic"/>
    <property type="evidence" value="ECO:0007669"/>
    <property type="project" value="UniProtKB-ARBA"/>
</dbReference>
<dbReference type="InterPro" id="IPR006201">
    <property type="entry name" value="Neur_channel"/>
</dbReference>
<feature type="domain" description="Neurotransmitter-gated ion-channel transmembrane" evidence="19">
    <location>
        <begin position="265"/>
        <end position="506"/>
    </location>
</feature>
<dbReference type="PANTHER" id="PTHR18945">
    <property type="entry name" value="NEUROTRANSMITTER GATED ION CHANNEL"/>
    <property type="match status" value="1"/>
</dbReference>
<evidence type="ECO:0000256" key="14">
    <source>
        <dbReference type="ARBA" id="ARBA00023286"/>
    </source>
</evidence>
<dbReference type="InterPro" id="IPR002394">
    <property type="entry name" value="Nicotinic_acetylcholine_rcpt"/>
</dbReference>
<evidence type="ECO:0000256" key="8">
    <source>
        <dbReference type="ARBA" id="ARBA00023065"/>
    </source>
</evidence>
<dbReference type="InterPro" id="IPR006202">
    <property type="entry name" value="Neur_chan_lig-bd"/>
</dbReference>
<dbReference type="Gene3D" id="1.20.58.390">
    <property type="entry name" value="Neurotransmitter-gated ion-channel transmembrane domain"/>
    <property type="match status" value="2"/>
</dbReference>
<dbReference type="Gene3D" id="2.70.170.10">
    <property type="entry name" value="Neurotransmitter-gated ion-channel ligand-binding domain"/>
    <property type="match status" value="1"/>
</dbReference>
<dbReference type="Pfam" id="PF02932">
    <property type="entry name" value="Neur_chan_memb"/>
    <property type="match status" value="1"/>
</dbReference>
<evidence type="ECO:0000259" key="18">
    <source>
        <dbReference type="Pfam" id="PF02931"/>
    </source>
</evidence>
<dbReference type="AlphaFoldDB" id="A0A2S1WLV0"/>
<dbReference type="GO" id="GO:0022848">
    <property type="term" value="F:acetylcholine-gated monoatomic cation-selective channel activity"/>
    <property type="evidence" value="ECO:0007669"/>
    <property type="project" value="InterPro"/>
</dbReference>
<dbReference type="InterPro" id="IPR006029">
    <property type="entry name" value="Neurotrans-gated_channel_TM"/>
</dbReference>
<keyword evidence="9 17" id="KW-0472">Membrane</keyword>
<accession>A0A2S1WLV0</accession>
<dbReference type="PROSITE" id="PS00236">
    <property type="entry name" value="NEUROTR_ION_CHANNEL"/>
    <property type="match status" value="1"/>
</dbReference>
<dbReference type="InterPro" id="IPR036734">
    <property type="entry name" value="Neur_chan_lig-bd_sf"/>
</dbReference>
<evidence type="ECO:0000256" key="12">
    <source>
        <dbReference type="ARBA" id="ARBA00023180"/>
    </source>
</evidence>
<keyword evidence="8 17" id="KW-0406">Ion transport</keyword>
<dbReference type="FunFam" id="2.70.170.10:FF:000013">
    <property type="entry name" value="Acetylcholine receptor subunit alpha"/>
    <property type="match status" value="1"/>
</dbReference>
<evidence type="ECO:0000256" key="3">
    <source>
        <dbReference type="ARBA" id="ARBA00022475"/>
    </source>
</evidence>
<evidence type="ECO:0000259" key="19">
    <source>
        <dbReference type="Pfam" id="PF02932"/>
    </source>
</evidence>
<dbReference type="CDD" id="cd19064">
    <property type="entry name" value="LGIC_TM_nAChR"/>
    <property type="match status" value="1"/>
</dbReference>
<protein>
    <submittedName>
        <fullName evidence="20">Putative nicotinic acetylcholine receptor 3</fullName>
    </submittedName>
</protein>
<evidence type="ECO:0000313" key="20">
    <source>
        <dbReference type="EMBL" id="AWJ68154.1"/>
    </source>
</evidence>
<dbReference type="SUPFAM" id="SSF90112">
    <property type="entry name" value="Neurotransmitter-gated ion-channel transmembrane pore"/>
    <property type="match status" value="1"/>
</dbReference>
<keyword evidence="4 17" id="KW-0812">Transmembrane</keyword>
<evidence type="ECO:0000256" key="17">
    <source>
        <dbReference type="RuleBase" id="RU000687"/>
    </source>
</evidence>
<keyword evidence="12" id="KW-0325">Glycoprotein</keyword>
<keyword evidence="7" id="KW-0770">Synapse</keyword>
<dbReference type="Pfam" id="PF02931">
    <property type="entry name" value="Neur_chan_LBD"/>
    <property type="match status" value="1"/>
</dbReference>
<comment type="similarity">
    <text evidence="1">Belongs to the ligand-gated ion channel (TC 1.A.9) family. Acetylcholine receptor (TC 1.A.9.1) subfamily.</text>
</comment>
<dbReference type="GO" id="GO:0045211">
    <property type="term" value="C:postsynaptic membrane"/>
    <property type="evidence" value="ECO:0007669"/>
    <property type="project" value="UniProtKB-SubCell"/>
</dbReference>
<evidence type="ECO:0000256" key="7">
    <source>
        <dbReference type="ARBA" id="ARBA00023018"/>
    </source>
</evidence>
<evidence type="ECO:0000256" key="2">
    <source>
        <dbReference type="ARBA" id="ARBA00022448"/>
    </source>
</evidence>
<keyword evidence="15 17" id="KW-0407">Ion channel</keyword>
<dbReference type="PRINTS" id="PR00254">
    <property type="entry name" value="NICOTINICR"/>
</dbReference>
<dbReference type="NCBIfam" id="TIGR00860">
    <property type="entry name" value="LIC"/>
    <property type="match status" value="1"/>
</dbReference>
<keyword evidence="2 17" id="KW-0813">Transport</keyword>
<feature type="signal peptide" evidence="17">
    <location>
        <begin position="1"/>
        <end position="35"/>
    </location>
</feature>
<evidence type="ECO:0000256" key="9">
    <source>
        <dbReference type="ARBA" id="ARBA00023136"/>
    </source>
</evidence>
<sequence length="524" mass="59951">MSSITTLKRALLTSSCVFLWSSSLMLLFLVTKVASNPDARRLYDDLLRKNKYNRLIRPAPNTSSSLLILISLKLSQIIDVDEKNEIITTNVWLNQEWTDNSLKWDPVEYGGVNMLYVPAESIWIPDLVLYNNADGDYIITLLTKVTISFNGSVKWEPPAIYKSQCEIDVKYFPFDEQTCKMKFGAWTYSGALVDLRHKWNKGNETDLIDPAIQLNEYYKSVEWDLMNVSARKHIVTYPCCGDQPYPDITFFITLRRKTLYLIINLIIPCVSINMLTFLAFYLPCDCGEKISVCISIMLSLSIFQLLLMELVPGTSIVIPMIGKYLLLTCILVSISAIASVIVLNINHRSSGNCKMSDWVKKVFIDTLPRFLFIERPPECHIDEETRVDFSMAHSELLPFGNPYKKEFKPSHANLDNLRDMYKSEPQEKLSGFDMSKICEACARRQMQRYPPNVHKAIDGLAFVASHMKSENESRRVKDDWMYVSRVVDRILLILYLLVCFLGGIAILLNAPTLYDGKQAIQEGI</sequence>
<proteinExistence type="evidence at transcript level"/>
<keyword evidence="3" id="KW-1003">Cell membrane</keyword>
<dbReference type="SUPFAM" id="SSF63712">
    <property type="entry name" value="Nicotinic receptor ligand binding domain-like"/>
    <property type="match status" value="1"/>
</dbReference>
<evidence type="ECO:0000256" key="4">
    <source>
        <dbReference type="ARBA" id="ARBA00022692"/>
    </source>
</evidence>
<comment type="subcellular location">
    <subcellularLocation>
        <location evidence="16">Postsynaptic cell membrane</location>
        <topology evidence="16">Multi-pass membrane protein</topology>
    </subcellularLocation>
</comment>
<evidence type="ECO:0000256" key="10">
    <source>
        <dbReference type="ARBA" id="ARBA00023157"/>
    </source>
</evidence>
<evidence type="ECO:0000256" key="6">
    <source>
        <dbReference type="ARBA" id="ARBA00022989"/>
    </source>
</evidence>
<keyword evidence="14" id="KW-1071">Ligand-gated ion channel</keyword>
<feature type="transmembrane region" description="Helical" evidence="17">
    <location>
        <begin position="259"/>
        <end position="282"/>
    </location>
</feature>
<dbReference type="FunFam" id="1.20.58.390:FF:000022">
    <property type="entry name" value="Nicotinic acetylcholine receptor subunit alpha4"/>
    <property type="match status" value="1"/>
</dbReference>
<keyword evidence="11 20" id="KW-0675">Receptor</keyword>
<organism evidence="20">
    <name type="scientific">Hirudo verbana</name>
    <dbReference type="NCBI Taxonomy" id="311461"/>
    <lineage>
        <taxon>Eukaryota</taxon>
        <taxon>Metazoa</taxon>
        <taxon>Spiralia</taxon>
        <taxon>Lophotrochozoa</taxon>
        <taxon>Annelida</taxon>
        <taxon>Clitellata</taxon>
        <taxon>Hirudinea</taxon>
        <taxon>Hirudinida</taxon>
        <taxon>Hirudiniformes</taxon>
        <taxon>Hirudinidae</taxon>
        <taxon>Hirudo</taxon>
    </lineage>
</organism>
<evidence type="ECO:0000256" key="5">
    <source>
        <dbReference type="ARBA" id="ARBA00022729"/>
    </source>
</evidence>
<feature type="chain" id="PRO_5022265490" evidence="17">
    <location>
        <begin position="36"/>
        <end position="524"/>
    </location>
</feature>
<evidence type="ECO:0000256" key="1">
    <source>
        <dbReference type="ARBA" id="ARBA00009237"/>
    </source>
</evidence>
<dbReference type="InterPro" id="IPR018000">
    <property type="entry name" value="Neurotransmitter_ion_chnl_CS"/>
</dbReference>
<reference evidence="20" key="1">
    <citation type="submission" date="2018-02" db="EMBL/GenBank/DDBJ databases">
        <title>Hirudo verbana central nervous system transcriptome analysis of ion channel and receptor content.</title>
        <authorList>
            <person name="Northcutt A.J."/>
            <person name="Schulz D.J."/>
            <person name="Mesce K.A."/>
        </authorList>
    </citation>
    <scope>NUCLEOTIDE SEQUENCE</scope>
</reference>
<keyword evidence="6 17" id="KW-1133">Transmembrane helix</keyword>
<dbReference type="InterPro" id="IPR038050">
    <property type="entry name" value="Neuro_actylchol_rec"/>
</dbReference>
<feature type="transmembrane region" description="Helical" evidence="17">
    <location>
        <begin position="294"/>
        <end position="318"/>
    </location>
</feature>
<evidence type="ECO:0000256" key="16">
    <source>
        <dbReference type="ARBA" id="ARBA00034104"/>
    </source>
</evidence>
<keyword evidence="10" id="KW-1015">Disulfide bond</keyword>
<evidence type="ECO:0000256" key="11">
    <source>
        <dbReference type="ARBA" id="ARBA00023170"/>
    </source>
</evidence>
<name>A0A2S1WLV0_9ANNE</name>
<feature type="transmembrane region" description="Helical" evidence="17">
    <location>
        <begin position="490"/>
        <end position="508"/>
    </location>
</feature>
<dbReference type="FunFam" id="1.20.58.390:FF:000001">
    <property type="entry name" value="Neuronal nicotinic acetylcholine receptor subunit 3"/>
    <property type="match status" value="1"/>
</dbReference>
<dbReference type="EMBL" id="MG973301">
    <property type="protein sequence ID" value="AWJ68154.1"/>
    <property type="molecule type" value="mRNA"/>
</dbReference>
<keyword evidence="13" id="KW-0628">Postsynaptic cell membrane</keyword>
<dbReference type="GO" id="GO:0004888">
    <property type="term" value="F:transmembrane signaling receptor activity"/>
    <property type="evidence" value="ECO:0007669"/>
    <property type="project" value="InterPro"/>
</dbReference>